<dbReference type="GO" id="GO:0016787">
    <property type="term" value="F:hydrolase activity"/>
    <property type="evidence" value="ECO:0007669"/>
    <property type="project" value="UniProtKB-KW"/>
</dbReference>
<accession>Q238S9</accession>
<feature type="compositionally biased region" description="Low complexity" evidence="1">
    <location>
        <begin position="1"/>
        <end position="10"/>
    </location>
</feature>
<feature type="compositionally biased region" description="Acidic residues" evidence="1">
    <location>
        <begin position="43"/>
        <end position="52"/>
    </location>
</feature>
<feature type="region of interest" description="Disordered" evidence="1">
    <location>
        <begin position="1"/>
        <end position="55"/>
    </location>
</feature>
<protein>
    <submittedName>
        <fullName evidence="3">Ubiquitin carboxy-terminal hydrolase</fullName>
    </submittedName>
</protein>
<gene>
    <name evidence="3" type="ORF">TTHERM_00450900</name>
</gene>
<reference evidence="4" key="1">
    <citation type="journal article" date="2006" name="PLoS Biol.">
        <title>Macronuclear genome sequence of the ciliate Tetrahymena thermophila, a model eukaryote.</title>
        <authorList>
            <person name="Eisen J.A."/>
            <person name="Coyne R.S."/>
            <person name="Wu M."/>
            <person name="Wu D."/>
            <person name="Thiagarajan M."/>
            <person name="Wortman J.R."/>
            <person name="Badger J.H."/>
            <person name="Ren Q."/>
            <person name="Amedeo P."/>
            <person name="Jones K.M."/>
            <person name="Tallon L.J."/>
            <person name="Delcher A.L."/>
            <person name="Salzberg S.L."/>
            <person name="Silva J.C."/>
            <person name="Haas B.J."/>
            <person name="Majoros W.H."/>
            <person name="Farzad M."/>
            <person name="Carlton J.M."/>
            <person name="Smith R.K. Jr."/>
            <person name="Garg J."/>
            <person name="Pearlman R.E."/>
            <person name="Karrer K.M."/>
            <person name="Sun L."/>
            <person name="Manning G."/>
            <person name="Elde N.C."/>
            <person name="Turkewitz A.P."/>
            <person name="Asai D.J."/>
            <person name="Wilkes D.E."/>
            <person name="Wang Y."/>
            <person name="Cai H."/>
            <person name="Collins K."/>
            <person name="Stewart B.A."/>
            <person name="Lee S.R."/>
            <person name="Wilamowska K."/>
            <person name="Weinberg Z."/>
            <person name="Ruzzo W.L."/>
            <person name="Wloga D."/>
            <person name="Gaertig J."/>
            <person name="Frankel J."/>
            <person name="Tsao C.-C."/>
            <person name="Gorovsky M.A."/>
            <person name="Keeling P.J."/>
            <person name="Waller R.F."/>
            <person name="Patron N.J."/>
            <person name="Cherry J.M."/>
            <person name="Stover N.A."/>
            <person name="Krieger C.J."/>
            <person name="del Toro C."/>
            <person name="Ryder H.F."/>
            <person name="Williamson S.C."/>
            <person name="Barbeau R.A."/>
            <person name="Hamilton E.P."/>
            <person name="Orias E."/>
        </authorList>
    </citation>
    <scope>NUCLEOTIDE SEQUENCE [LARGE SCALE GENOMIC DNA]</scope>
    <source>
        <strain evidence="4">SB210</strain>
    </source>
</reference>
<keyword evidence="4" id="KW-1185">Reference proteome</keyword>
<proteinExistence type="predicted"/>
<dbReference type="RefSeq" id="XP_001013386.2">
    <property type="nucleotide sequence ID" value="XM_001013386.2"/>
</dbReference>
<evidence type="ECO:0000256" key="1">
    <source>
        <dbReference type="SAM" id="MobiDB-lite"/>
    </source>
</evidence>
<keyword evidence="3" id="KW-0378">Hydrolase</keyword>
<dbReference type="AlphaFoldDB" id="Q238S9"/>
<dbReference type="Gene3D" id="3.90.70.10">
    <property type="entry name" value="Cysteine proteinases"/>
    <property type="match status" value="1"/>
</dbReference>
<dbReference type="InterPro" id="IPR028889">
    <property type="entry name" value="USP"/>
</dbReference>
<sequence length="121" mass="14251">MRNNKNNSYKNKYKTDQKSTGFKNQTEHKLIETQSQNKIKNEEIEEDYEQEEESKQEYNKVTVGFKNIGNTCYLNTALQTIRQISCISRDSLPNTDFCKTLKLFILKHKLQSQNRIAKPNV</sequence>
<feature type="domain" description="USP" evidence="2">
    <location>
        <begin position="63"/>
        <end position="121"/>
    </location>
</feature>
<name>Q238S9_TETTS</name>
<dbReference type="KEGG" id="tet:TTHERM_00450900"/>
<dbReference type="PROSITE" id="PS50235">
    <property type="entry name" value="USP_3"/>
    <property type="match status" value="1"/>
</dbReference>
<dbReference type="OrthoDB" id="289038at2759"/>
<evidence type="ECO:0000313" key="4">
    <source>
        <dbReference type="Proteomes" id="UP000009168"/>
    </source>
</evidence>
<organism evidence="3 4">
    <name type="scientific">Tetrahymena thermophila (strain SB210)</name>
    <dbReference type="NCBI Taxonomy" id="312017"/>
    <lineage>
        <taxon>Eukaryota</taxon>
        <taxon>Sar</taxon>
        <taxon>Alveolata</taxon>
        <taxon>Ciliophora</taxon>
        <taxon>Intramacronucleata</taxon>
        <taxon>Oligohymenophorea</taxon>
        <taxon>Hymenostomatida</taxon>
        <taxon>Tetrahymenina</taxon>
        <taxon>Tetrahymenidae</taxon>
        <taxon>Tetrahymena</taxon>
    </lineage>
</organism>
<dbReference type="Proteomes" id="UP000009168">
    <property type="component" value="Unassembled WGS sequence"/>
</dbReference>
<dbReference type="GeneID" id="7823989"/>
<dbReference type="SUPFAM" id="SSF54001">
    <property type="entry name" value="Cysteine proteinases"/>
    <property type="match status" value="1"/>
</dbReference>
<dbReference type="InParanoid" id="Q238S9"/>
<evidence type="ECO:0000259" key="2">
    <source>
        <dbReference type="PROSITE" id="PS50235"/>
    </source>
</evidence>
<evidence type="ECO:0000313" key="3">
    <source>
        <dbReference type="EMBL" id="EAR93141.2"/>
    </source>
</evidence>
<dbReference type="InterPro" id="IPR038765">
    <property type="entry name" value="Papain-like_cys_pep_sf"/>
</dbReference>
<dbReference type="EMBL" id="GG662738">
    <property type="protein sequence ID" value="EAR93141.2"/>
    <property type="molecule type" value="Genomic_DNA"/>
</dbReference>
<dbReference type="HOGENOM" id="CLU_802903_0_0_1"/>